<feature type="region of interest" description="Disordered" evidence="2">
    <location>
        <begin position="274"/>
        <end position="296"/>
    </location>
</feature>
<feature type="compositionally biased region" description="Polar residues" evidence="2">
    <location>
        <begin position="274"/>
        <end position="290"/>
    </location>
</feature>
<dbReference type="InterPro" id="IPR036875">
    <property type="entry name" value="Znf_CCHC_sf"/>
</dbReference>
<dbReference type="PANTHER" id="PTHR34222:SF100">
    <property type="entry name" value="CCHC-TYPE DOMAIN-CONTAINING PROTEIN"/>
    <property type="match status" value="1"/>
</dbReference>
<dbReference type="PROSITE" id="PS50158">
    <property type="entry name" value="ZF_CCHC"/>
    <property type="match status" value="1"/>
</dbReference>
<evidence type="ECO:0000313" key="4">
    <source>
        <dbReference type="EMBL" id="PWA71849.1"/>
    </source>
</evidence>
<evidence type="ECO:0000256" key="1">
    <source>
        <dbReference type="PROSITE-ProRule" id="PRU00047"/>
    </source>
</evidence>
<keyword evidence="1" id="KW-0862">Zinc</keyword>
<dbReference type="GO" id="GO:0008270">
    <property type="term" value="F:zinc ion binding"/>
    <property type="evidence" value="ECO:0007669"/>
    <property type="project" value="UniProtKB-KW"/>
</dbReference>
<dbReference type="Pfam" id="PF00098">
    <property type="entry name" value="zf-CCHC"/>
    <property type="match status" value="1"/>
</dbReference>
<dbReference type="Gene3D" id="4.10.60.10">
    <property type="entry name" value="Zinc finger, CCHC-type"/>
    <property type="match status" value="1"/>
</dbReference>
<accession>A0A2U1NEB9</accession>
<dbReference type="Proteomes" id="UP000245207">
    <property type="component" value="Unassembled WGS sequence"/>
</dbReference>
<dbReference type="SUPFAM" id="SSF57756">
    <property type="entry name" value="Retrovirus zinc finger-like domains"/>
    <property type="match status" value="1"/>
</dbReference>
<dbReference type="EMBL" id="PKPP01003012">
    <property type="protein sequence ID" value="PWA71849.1"/>
    <property type="molecule type" value="Genomic_DNA"/>
</dbReference>
<dbReference type="STRING" id="35608.A0A2U1NEB9"/>
<sequence length="296" mass="33514">MWGYVTGVKKMPTDNKLDNYDVLLETWEVENSKVITWINNSITPSIGLQLAKYETAKAVWDHLAKLYTQSNFAKQYQLEMDIRALQQNDKSIQEFYSSMSALWDQLALTEPATLSSFDPYIKRRESQRLVQFVMALRHEFEGLRGSILHRDPLPSVDSVVSELLVEEIRLKSLDDQKIVAQQGSSVFAASQRSSNGIQKGHWKSPINECAYCKQKGHWKSDCPSIPKASQQQQVCPPPKQPPHLNNGVAASSLDSSMIEQFQKYLSLQNHAMTSSPDKCLLTSSQATNTESDWDMP</sequence>
<organism evidence="4 5">
    <name type="scientific">Artemisia annua</name>
    <name type="common">Sweet wormwood</name>
    <dbReference type="NCBI Taxonomy" id="35608"/>
    <lineage>
        <taxon>Eukaryota</taxon>
        <taxon>Viridiplantae</taxon>
        <taxon>Streptophyta</taxon>
        <taxon>Embryophyta</taxon>
        <taxon>Tracheophyta</taxon>
        <taxon>Spermatophyta</taxon>
        <taxon>Magnoliopsida</taxon>
        <taxon>eudicotyledons</taxon>
        <taxon>Gunneridae</taxon>
        <taxon>Pentapetalae</taxon>
        <taxon>asterids</taxon>
        <taxon>campanulids</taxon>
        <taxon>Asterales</taxon>
        <taxon>Asteraceae</taxon>
        <taxon>Asteroideae</taxon>
        <taxon>Anthemideae</taxon>
        <taxon>Artemisiinae</taxon>
        <taxon>Artemisia</taxon>
    </lineage>
</organism>
<dbReference type="InterPro" id="IPR001878">
    <property type="entry name" value="Znf_CCHC"/>
</dbReference>
<dbReference type="Pfam" id="PF14223">
    <property type="entry name" value="Retrotran_gag_2"/>
    <property type="match status" value="1"/>
</dbReference>
<name>A0A2U1NEB9_ARTAN</name>
<feature type="region of interest" description="Disordered" evidence="2">
    <location>
        <begin position="222"/>
        <end position="249"/>
    </location>
</feature>
<feature type="domain" description="CCHC-type" evidence="3">
    <location>
        <begin position="209"/>
        <end position="224"/>
    </location>
</feature>
<dbReference type="GO" id="GO:0003676">
    <property type="term" value="F:nucleic acid binding"/>
    <property type="evidence" value="ECO:0007669"/>
    <property type="project" value="InterPro"/>
</dbReference>
<dbReference type="AlphaFoldDB" id="A0A2U1NEB9"/>
<keyword evidence="1" id="KW-0479">Metal-binding</keyword>
<dbReference type="PANTHER" id="PTHR34222">
    <property type="entry name" value="GAG_PRE-INTEGRS DOMAIN-CONTAINING PROTEIN"/>
    <property type="match status" value="1"/>
</dbReference>
<dbReference type="OrthoDB" id="1706811at2759"/>
<comment type="caution">
    <text evidence="4">The sequence shown here is derived from an EMBL/GenBank/DDBJ whole genome shotgun (WGS) entry which is preliminary data.</text>
</comment>
<protein>
    <recommendedName>
        <fullName evidence="3">CCHC-type domain-containing protein</fullName>
    </recommendedName>
</protein>
<keyword evidence="5" id="KW-1185">Reference proteome</keyword>
<proteinExistence type="predicted"/>
<gene>
    <name evidence="4" type="ORF">CTI12_AA263730</name>
</gene>
<evidence type="ECO:0000313" key="5">
    <source>
        <dbReference type="Proteomes" id="UP000245207"/>
    </source>
</evidence>
<evidence type="ECO:0000259" key="3">
    <source>
        <dbReference type="PROSITE" id="PS50158"/>
    </source>
</evidence>
<evidence type="ECO:0000256" key="2">
    <source>
        <dbReference type="SAM" id="MobiDB-lite"/>
    </source>
</evidence>
<reference evidence="4 5" key="1">
    <citation type="journal article" date="2018" name="Mol. Plant">
        <title>The genome of Artemisia annua provides insight into the evolution of Asteraceae family and artemisinin biosynthesis.</title>
        <authorList>
            <person name="Shen Q."/>
            <person name="Zhang L."/>
            <person name="Liao Z."/>
            <person name="Wang S."/>
            <person name="Yan T."/>
            <person name="Shi P."/>
            <person name="Liu M."/>
            <person name="Fu X."/>
            <person name="Pan Q."/>
            <person name="Wang Y."/>
            <person name="Lv Z."/>
            <person name="Lu X."/>
            <person name="Zhang F."/>
            <person name="Jiang W."/>
            <person name="Ma Y."/>
            <person name="Chen M."/>
            <person name="Hao X."/>
            <person name="Li L."/>
            <person name="Tang Y."/>
            <person name="Lv G."/>
            <person name="Zhou Y."/>
            <person name="Sun X."/>
            <person name="Brodelius P.E."/>
            <person name="Rose J.K.C."/>
            <person name="Tang K."/>
        </authorList>
    </citation>
    <scope>NUCLEOTIDE SEQUENCE [LARGE SCALE GENOMIC DNA]</scope>
    <source>
        <strain evidence="5">cv. Huhao1</strain>
        <tissue evidence="4">Leaf</tissue>
    </source>
</reference>
<dbReference type="SMART" id="SM00343">
    <property type="entry name" value="ZnF_C2HC"/>
    <property type="match status" value="1"/>
</dbReference>
<keyword evidence="1" id="KW-0863">Zinc-finger</keyword>